<proteinExistence type="predicted"/>
<evidence type="ECO:0000313" key="1">
    <source>
        <dbReference type="EMBL" id="KAI5679712.1"/>
    </source>
</evidence>
<evidence type="ECO:0000313" key="2">
    <source>
        <dbReference type="Proteomes" id="UP001060085"/>
    </source>
</evidence>
<dbReference type="EMBL" id="CM044701">
    <property type="protein sequence ID" value="KAI5679712.1"/>
    <property type="molecule type" value="Genomic_DNA"/>
</dbReference>
<reference evidence="2" key="1">
    <citation type="journal article" date="2023" name="Nat. Plants">
        <title>Single-cell RNA sequencing provides a high-resolution roadmap for understanding the multicellular compartmentation of specialized metabolism.</title>
        <authorList>
            <person name="Sun S."/>
            <person name="Shen X."/>
            <person name="Li Y."/>
            <person name="Li Y."/>
            <person name="Wang S."/>
            <person name="Li R."/>
            <person name="Zhang H."/>
            <person name="Shen G."/>
            <person name="Guo B."/>
            <person name="Wei J."/>
            <person name="Xu J."/>
            <person name="St-Pierre B."/>
            <person name="Chen S."/>
            <person name="Sun C."/>
        </authorList>
    </citation>
    <scope>NUCLEOTIDE SEQUENCE [LARGE SCALE GENOMIC DNA]</scope>
</reference>
<name>A0ACC0C497_CATRO</name>
<gene>
    <name evidence="1" type="ORF">M9H77_00939</name>
</gene>
<keyword evidence="2" id="KW-1185">Reference proteome</keyword>
<dbReference type="Proteomes" id="UP001060085">
    <property type="component" value="Linkage Group LG01"/>
</dbReference>
<protein>
    <submittedName>
        <fullName evidence="1">Uncharacterized protein</fullName>
    </submittedName>
</protein>
<comment type="caution">
    <text evidence="1">The sequence shown here is derived from an EMBL/GenBank/DDBJ whole genome shotgun (WGS) entry which is preliminary data.</text>
</comment>
<accession>A0ACC0C497</accession>
<sequence length="1165" mass="128672">MGKESFFNIWILVLCCWAVMAEAGSNYMAYKDPKKPMNTRIADLLKRMTLEEKIGQMTQIDRSVASRKVMKKYFIGSVLSGGGSVPAKEASPETWMNMVNDFQKGSLSTRLGIPMIYGIDAVHGNNNVYKATIFPHNIGLGATRDPELVKRIGAATALEVRATGIQYAFAPCIAVCRDPRWGRCYESYSEDPKIVRAMTELIPGLQGEIPHGSRKGVPYVAGQNNVAACAKHYVGDGGTTKGINENNTVINSQGLFSIHMPAYYDSIIKGVSTIMVSYSSWNGKKMHANKQLITGFLKNRLKFRGFVISDWQGLDRITSPPHLNYTYSIIAGVSAGIDMIMIPYNYTEFIDGLTFLVKNNFIPMTRIDDAVSRILRVKFMMGLFEHPLADYSMTKYLGSQDHRDLAREAVRKSLVLLKNGASADKPLIPLSKKASRILVAGTHADNIGNQCGGWTIEWQGLTGNITKGTTILTAIRNTVDTKTEVVYSENPDAEFVKSNKFAYAIVVVGEPPYSETFGDSLNLTIPEPGPSIINNVCGSVQCVVVLVTGRPVVIQPYLSKITALVAAWLPGTEGQGVSDVLFGDYPFTGKLSRTWFKNADQLPMNKSEAEKEEYMKYKDPNQPINQRINDLMTKMTLEEKIGQMTQIDREVASTQFMAIAMSSMPPFFLTMLVLVLPGMDPTLVKKIGAATALEVRATGIQYTFAPCVAVCRDPRWGRCFESFSEDTQIVREMTELIPGLQGDIPSNSPKSFPYLAGKEKVLASAKHFVGDGGTMRGINEYNTVTSWKQLLDIHMPPYYDSIYKGVGTIMISYSSLNGVKMHANRHLITDFLKNTLKFKGFVISDSAGIDKITPTFHGNYTYSILASVNAGIDMFMLPNDYIEFLDRLSFLIKNKFIPMSRINDAVRRILRIKFIMGLFENPFADYSMTKYLGCQEHRELAREAVRKSLVLLKNGEYFDKPMLPLPKKASRVLVAGSHANDIGNQCGGWTIEWHGRSGNITVGTTILKAIQDTVNPETEIVFEENPDAAFVKSGDFSYAIVVVGELPYSESSGDSLNLTIAEPGPSVITNVCGSVKCVVVLITGRPVVIQPYLEQIEALVAAWLPGTEGQGVADVLFGDYGFTGKLPHTWFKTVDQLPMNVGDPHYDPLFPFGHGLTTEPLKASL</sequence>
<organism evidence="1 2">
    <name type="scientific">Catharanthus roseus</name>
    <name type="common">Madagascar periwinkle</name>
    <name type="synonym">Vinca rosea</name>
    <dbReference type="NCBI Taxonomy" id="4058"/>
    <lineage>
        <taxon>Eukaryota</taxon>
        <taxon>Viridiplantae</taxon>
        <taxon>Streptophyta</taxon>
        <taxon>Embryophyta</taxon>
        <taxon>Tracheophyta</taxon>
        <taxon>Spermatophyta</taxon>
        <taxon>Magnoliopsida</taxon>
        <taxon>eudicotyledons</taxon>
        <taxon>Gunneridae</taxon>
        <taxon>Pentapetalae</taxon>
        <taxon>asterids</taxon>
        <taxon>lamiids</taxon>
        <taxon>Gentianales</taxon>
        <taxon>Apocynaceae</taxon>
        <taxon>Rauvolfioideae</taxon>
        <taxon>Vinceae</taxon>
        <taxon>Catharanthinae</taxon>
        <taxon>Catharanthus</taxon>
    </lineage>
</organism>